<evidence type="ECO:0000256" key="3">
    <source>
        <dbReference type="ARBA" id="ARBA00004961"/>
    </source>
</evidence>
<dbReference type="PANTHER" id="PTHR11054:SF0">
    <property type="entry name" value="6-PHOSPHOGLUCONOLACTONASE"/>
    <property type="match status" value="1"/>
</dbReference>
<gene>
    <name evidence="7 9" type="primary">pgl</name>
    <name evidence="9" type="ORF">EYS42_11945</name>
</gene>
<dbReference type="CDD" id="cd01400">
    <property type="entry name" value="6PGL"/>
    <property type="match status" value="1"/>
</dbReference>
<evidence type="ECO:0000256" key="1">
    <source>
        <dbReference type="ARBA" id="ARBA00000832"/>
    </source>
</evidence>
<dbReference type="NCBIfam" id="TIGR01198">
    <property type="entry name" value="pgl"/>
    <property type="match status" value="1"/>
</dbReference>
<dbReference type="GO" id="GO:0005975">
    <property type="term" value="P:carbohydrate metabolic process"/>
    <property type="evidence" value="ECO:0007669"/>
    <property type="project" value="UniProtKB-UniRule"/>
</dbReference>
<feature type="domain" description="Glucosamine/galactosamine-6-phosphate isomerase" evidence="8">
    <location>
        <begin position="23"/>
        <end position="247"/>
    </location>
</feature>
<reference evidence="9 10" key="1">
    <citation type="submission" date="2019-02" db="EMBL/GenBank/DDBJ databases">
        <title>Aquabacterium sp. strain KMB7.</title>
        <authorList>
            <person name="Chen W.-M."/>
        </authorList>
    </citation>
    <scope>NUCLEOTIDE SEQUENCE [LARGE SCALE GENOMIC DNA]</scope>
    <source>
        <strain evidence="9 10">KMB7</strain>
    </source>
</reference>
<accession>A0A4Q9GXP7</accession>
<sequence length="262" mass="27573">MNPTEPTRFGPAADHLTRHPHASEAALADALAHDIAQRLSAAIEARGQALLCVSGGKSPVPLFQALSGLPLPWAQVTVTLVDERCVPAEHADSNAALVRQHLLQGPAAAARFLAWVPPTHTPDHTRVQRPAWPQARAVYAEWVEALNTQLAPLWPADVVVLGMGLDGHTASIFGQGEGMADALSTPDLVVATRPPHAPHDRLTLSLAALQGARHRVLQISGAGKAQVLQQALQAPNKARPVGLVLQPGAANPSHTVSVWMGA</sequence>
<dbReference type="GO" id="GO:0017057">
    <property type="term" value="F:6-phosphogluconolactonase activity"/>
    <property type="evidence" value="ECO:0007669"/>
    <property type="project" value="UniProtKB-UniRule"/>
</dbReference>
<comment type="catalytic activity">
    <reaction evidence="1 7">
        <text>6-phospho-D-glucono-1,5-lactone + H2O = 6-phospho-D-gluconate + H(+)</text>
        <dbReference type="Rhea" id="RHEA:12556"/>
        <dbReference type="ChEBI" id="CHEBI:15377"/>
        <dbReference type="ChEBI" id="CHEBI:15378"/>
        <dbReference type="ChEBI" id="CHEBI:57955"/>
        <dbReference type="ChEBI" id="CHEBI:58759"/>
        <dbReference type="EC" id="3.1.1.31"/>
    </reaction>
</comment>
<dbReference type="EC" id="3.1.1.31" evidence="5 7"/>
<dbReference type="Pfam" id="PF01182">
    <property type="entry name" value="Glucosamine_iso"/>
    <property type="match status" value="1"/>
</dbReference>
<dbReference type="OrthoDB" id="9810967at2"/>
<dbReference type="InterPro" id="IPR006148">
    <property type="entry name" value="Glc/Gal-6P_isomerase"/>
</dbReference>
<dbReference type="AlphaFoldDB" id="A0A4Q9GXP7"/>
<dbReference type="InterPro" id="IPR039104">
    <property type="entry name" value="6PGL"/>
</dbReference>
<dbReference type="PANTHER" id="PTHR11054">
    <property type="entry name" value="6-PHOSPHOGLUCONOLACTONASE"/>
    <property type="match status" value="1"/>
</dbReference>
<comment type="caution">
    <text evidence="9">The sequence shown here is derived from an EMBL/GenBank/DDBJ whole genome shotgun (WGS) entry which is preliminary data.</text>
</comment>
<proteinExistence type="inferred from homology"/>
<comment type="function">
    <text evidence="2 7">Hydrolysis of 6-phosphogluconolactone to 6-phosphogluconate.</text>
</comment>
<dbReference type="Gene3D" id="3.40.50.1360">
    <property type="match status" value="1"/>
</dbReference>
<dbReference type="EMBL" id="SIXI01000004">
    <property type="protein sequence ID" value="TBO30393.1"/>
    <property type="molecule type" value="Genomic_DNA"/>
</dbReference>
<evidence type="ECO:0000313" key="9">
    <source>
        <dbReference type="EMBL" id="TBO30393.1"/>
    </source>
</evidence>
<keyword evidence="10" id="KW-1185">Reference proteome</keyword>
<evidence type="ECO:0000256" key="6">
    <source>
        <dbReference type="ARBA" id="ARBA00020337"/>
    </source>
</evidence>
<evidence type="ECO:0000259" key="8">
    <source>
        <dbReference type="Pfam" id="PF01182"/>
    </source>
</evidence>
<evidence type="ECO:0000256" key="5">
    <source>
        <dbReference type="ARBA" id="ARBA00013198"/>
    </source>
</evidence>
<dbReference type="GO" id="GO:0006098">
    <property type="term" value="P:pentose-phosphate shunt"/>
    <property type="evidence" value="ECO:0007669"/>
    <property type="project" value="UniProtKB-UniPathway"/>
</dbReference>
<evidence type="ECO:0000313" key="10">
    <source>
        <dbReference type="Proteomes" id="UP000292120"/>
    </source>
</evidence>
<dbReference type="UniPathway" id="UPA00115">
    <property type="reaction ID" value="UER00409"/>
</dbReference>
<protein>
    <recommendedName>
        <fullName evidence="6 7">6-phosphogluconolactonase</fullName>
        <shortName evidence="7">6PGL</shortName>
        <ecNumber evidence="5 7">3.1.1.31</ecNumber>
    </recommendedName>
</protein>
<name>A0A4Q9GXP7_9BURK</name>
<organism evidence="9 10">
    <name type="scientific">Aquabacterium lacunae</name>
    <dbReference type="NCBI Taxonomy" id="2528630"/>
    <lineage>
        <taxon>Bacteria</taxon>
        <taxon>Pseudomonadati</taxon>
        <taxon>Pseudomonadota</taxon>
        <taxon>Betaproteobacteria</taxon>
        <taxon>Burkholderiales</taxon>
        <taxon>Aquabacterium</taxon>
    </lineage>
</organism>
<dbReference type="Proteomes" id="UP000292120">
    <property type="component" value="Unassembled WGS sequence"/>
</dbReference>
<dbReference type="SUPFAM" id="SSF100950">
    <property type="entry name" value="NagB/RpiA/CoA transferase-like"/>
    <property type="match status" value="1"/>
</dbReference>
<comment type="similarity">
    <text evidence="4 7">Belongs to the glucosamine/galactosamine-6-phosphate isomerase family. 6-phosphogluconolactonase subfamily.</text>
</comment>
<dbReference type="InterPro" id="IPR037171">
    <property type="entry name" value="NagB/RpiA_transferase-like"/>
</dbReference>
<comment type="pathway">
    <text evidence="3 7">Carbohydrate degradation; pentose phosphate pathway; D-ribulose 5-phosphate from D-glucose 6-phosphate (oxidative stage): step 2/3.</text>
</comment>
<evidence type="ECO:0000256" key="7">
    <source>
        <dbReference type="RuleBase" id="RU365095"/>
    </source>
</evidence>
<dbReference type="InterPro" id="IPR005900">
    <property type="entry name" value="6-phosphogluconolactonase_DevB"/>
</dbReference>
<evidence type="ECO:0000256" key="4">
    <source>
        <dbReference type="ARBA" id="ARBA00010662"/>
    </source>
</evidence>
<evidence type="ECO:0000256" key="2">
    <source>
        <dbReference type="ARBA" id="ARBA00002681"/>
    </source>
</evidence>
<dbReference type="RefSeq" id="WP_130968384.1">
    <property type="nucleotide sequence ID" value="NZ_SIXI01000004.1"/>
</dbReference>
<keyword evidence="7 9" id="KW-0378">Hydrolase</keyword>